<feature type="chain" id="PRO_5037087665" evidence="2">
    <location>
        <begin position="20"/>
        <end position="178"/>
    </location>
</feature>
<dbReference type="AlphaFoldDB" id="A0A915KRV7"/>
<sequence>MKLRIVALILFAFIDGSSAGLQRYAVKGRLMCGDAPAAGVKVKLVDIVESSQQSYAVKGQLLCGTKPASDVLVKLVDLELGDADDTLGEKRTNEWGEFSISGRKTDYTELDPVLKIFHDCDDGPVAGLRRVAMDLPKKYIRKDGTAGGGRFQPLDIGVLNLEVRHYKEQRDYINERFL</sequence>
<evidence type="ECO:0000313" key="4">
    <source>
        <dbReference type="WBParaSite" id="nRc.2.0.1.t40393-RA"/>
    </source>
</evidence>
<dbReference type="WBParaSite" id="nRc.2.0.1.t40393-RA">
    <property type="protein sequence ID" value="nRc.2.0.1.t40393-RA"/>
    <property type="gene ID" value="nRc.2.0.1.g40393"/>
</dbReference>
<evidence type="ECO:0000256" key="2">
    <source>
        <dbReference type="SAM" id="SignalP"/>
    </source>
</evidence>
<dbReference type="PANTHER" id="PTHR21700">
    <property type="entry name" value="TRANSTHYRETIN-LIKE FAMILY PROTEIN-RELATED"/>
    <property type="match status" value="1"/>
</dbReference>
<keyword evidence="2" id="KW-0732">Signal</keyword>
<feature type="signal peptide" evidence="2">
    <location>
        <begin position="1"/>
        <end position="19"/>
    </location>
</feature>
<accession>A0A915KRV7</accession>
<dbReference type="InterPro" id="IPR038479">
    <property type="entry name" value="Transthyretin-like_sf"/>
</dbReference>
<evidence type="ECO:0000256" key="1">
    <source>
        <dbReference type="ARBA" id="ARBA00010112"/>
    </source>
</evidence>
<dbReference type="GO" id="GO:0009986">
    <property type="term" value="C:cell surface"/>
    <property type="evidence" value="ECO:0007669"/>
    <property type="project" value="InterPro"/>
</dbReference>
<dbReference type="Gene3D" id="2.60.40.3330">
    <property type="match status" value="1"/>
</dbReference>
<reference evidence="4" key="1">
    <citation type="submission" date="2022-11" db="UniProtKB">
        <authorList>
            <consortium name="WormBaseParasite"/>
        </authorList>
    </citation>
    <scope>IDENTIFICATION</scope>
</reference>
<organism evidence="3 4">
    <name type="scientific">Romanomermis culicivorax</name>
    <name type="common">Nematode worm</name>
    <dbReference type="NCBI Taxonomy" id="13658"/>
    <lineage>
        <taxon>Eukaryota</taxon>
        <taxon>Metazoa</taxon>
        <taxon>Ecdysozoa</taxon>
        <taxon>Nematoda</taxon>
        <taxon>Enoplea</taxon>
        <taxon>Dorylaimia</taxon>
        <taxon>Mermithida</taxon>
        <taxon>Mermithoidea</taxon>
        <taxon>Mermithidae</taxon>
        <taxon>Romanomermis</taxon>
    </lineage>
</organism>
<name>A0A915KRV7_ROMCU</name>
<dbReference type="Pfam" id="PF01060">
    <property type="entry name" value="TTR-52"/>
    <property type="match status" value="1"/>
</dbReference>
<keyword evidence="3" id="KW-1185">Reference proteome</keyword>
<comment type="similarity">
    <text evidence="1">Belongs to the nematode transthyretin-like family.</text>
</comment>
<proteinExistence type="inferred from homology"/>
<protein>
    <submittedName>
        <fullName evidence="4">Transthyretin-like family protein</fullName>
    </submittedName>
</protein>
<evidence type="ECO:0000313" key="3">
    <source>
        <dbReference type="Proteomes" id="UP000887565"/>
    </source>
</evidence>
<dbReference type="InterPro" id="IPR001534">
    <property type="entry name" value="Transthyretin-like"/>
</dbReference>
<dbReference type="Proteomes" id="UP000887565">
    <property type="component" value="Unplaced"/>
</dbReference>
<dbReference type="OMA" id="EKRTNEW"/>